<dbReference type="AlphaFoldDB" id="A0A0H2RMM7"/>
<proteinExistence type="predicted"/>
<dbReference type="Proteomes" id="UP000053477">
    <property type="component" value="Unassembled WGS sequence"/>
</dbReference>
<gene>
    <name evidence="1" type="ORF">SCHPADRAFT_376367</name>
</gene>
<evidence type="ECO:0000313" key="2">
    <source>
        <dbReference type="Proteomes" id="UP000053477"/>
    </source>
</evidence>
<keyword evidence="2" id="KW-1185">Reference proteome</keyword>
<sequence length="173" mass="20051">MVAITRIVDAENATRTMPFGVGKPGLEFTLISTQLSNYVPFSLPQTLVRADHHLAWKYRVSITSMKRTQAPHFLGRISRHLFFLQAICCGGESWQRTTPNENGTMRVLAATRWTPSRRPRPAVRTHPEIPPNVSLEKRKRKRKTKEMLFRFHKILALHVYIEHSTHLERKTQS</sequence>
<accession>A0A0H2RMM7</accession>
<evidence type="ECO:0000313" key="1">
    <source>
        <dbReference type="EMBL" id="KLO13210.1"/>
    </source>
</evidence>
<organism evidence="1 2">
    <name type="scientific">Schizopora paradoxa</name>
    <dbReference type="NCBI Taxonomy" id="27342"/>
    <lineage>
        <taxon>Eukaryota</taxon>
        <taxon>Fungi</taxon>
        <taxon>Dikarya</taxon>
        <taxon>Basidiomycota</taxon>
        <taxon>Agaricomycotina</taxon>
        <taxon>Agaricomycetes</taxon>
        <taxon>Hymenochaetales</taxon>
        <taxon>Schizoporaceae</taxon>
        <taxon>Schizopora</taxon>
    </lineage>
</organism>
<protein>
    <submittedName>
        <fullName evidence="1">Uncharacterized protein</fullName>
    </submittedName>
</protein>
<reference evidence="1 2" key="1">
    <citation type="submission" date="2015-04" db="EMBL/GenBank/DDBJ databases">
        <title>Complete genome sequence of Schizopora paradoxa KUC8140, a cosmopolitan wood degrader in East Asia.</title>
        <authorList>
            <consortium name="DOE Joint Genome Institute"/>
            <person name="Min B."/>
            <person name="Park H."/>
            <person name="Jang Y."/>
            <person name="Kim J.-J."/>
            <person name="Kim K.H."/>
            <person name="Pangilinan J."/>
            <person name="Lipzen A."/>
            <person name="Riley R."/>
            <person name="Grigoriev I.V."/>
            <person name="Spatafora J.W."/>
            <person name="Choi I.-G."/>
        </authorList>
    </citation>
    <scope>NUCLEOTIDE SEQUENCE [LARGE SCALE GENOMIC DNA]</scope>
    <source>
        <strain evidence="1 2">KUC8140</strain>
    </source>
</reference>
<dbReference type="InParanoid" id="A0A0H2RMM7"/>
<dbReference type="EMBL" id="KQ085963">
    <property type="protein sequence ID" value="KLO13210.1"/>
    <property type="molecule type" value="Genomic_DNA"/>
</dbReference>
<name>A0A0H2RMM7_9AGAM</name>